<proteinExistence type="predicted"/>
<sequence>MLNEDRVRLMTQMAANEGELEEEDLKISSYYRKDYSSLHTLITVLWLTVGYGIIVGLVALGNMDAIMKNLTINKTITLCVGVVVVYVVLVIIYAIAANQFYKAKHNKAKQRVKKYYRDLSRLGKLYMKEK</sequence>
<organism evidence="2 3">
    <name type="scientific">Hespellia stercorisuis DSM 15480</name>
    <dbReference type="NCBI Taxonomy" id="1121950"/>
    <lineage>
        <taxon>Bacteria</taxon>
        <taxon>Bacillati</taxon>
        <taxon>Bacillota</taxon>
        <taxon>Clostridia</taxon>
        <taxon>Lachnospirales</taxon>
        <taxon>Lachnospiraceae</taxon>
        <taxon>Hespellia</taxon>
    </lineage>
</organism>
<evidence type="ECO:0000256" key="1">
    <source>
        <dbReference type="SAM" id="Phobius"/>
    </source>
</evidence>
<keyword evidence="1" id="KW-0472">Membrane</keyword>
<name>A0A1M6TXX2_9FIRM</name>
<dbReference type="Proteomes" id="UP000184301">
    <property type="component" value="Unassembled WGS sequence"/>
</dbReference>
<dbReference type="RefSeq" id="WP_073112568.1">
    <property type="nucleotide sequence ID" value="NZ_FQZY01000064.1"/>
</dbReference>
<keyword evidence="1" id="KW-1133">Transmembrane helix</keyword>
<keyword evidence="1" id="KW-0812">Transmembrane</keyword>
<feature type="transmembrane region" description="Helical" evidence="1">
    <location>
        <begin position="41"/>
        <end position="63"/>
    </location>
</feature>
<dbReference type="OrthoDB" id="1778612at2"/>
<accession>A0A1M6TXX2</accession>
<feature type="transmembrane region" description="Helical" evidence="1">
    <location>
        <begin position="75"/>
        <end position="101"/>
    </location>
</feature>
<evidence type="ECO:0000313" key="3">
    <source>
        <dbReference type="Proteomes" id="UP000184301"/>
    </source>
</evidence>
<dbReference type="AlphaFoldDB" id="A0A1M6TXX2"/>
<keyword evidence="3" id="KW-1185">Reference proteome</keyword>
<dbReference type="EMBL" id="FQZY01000064">
    <property type="protein sequence ID" value="SHK61734.1"/>
    <property type="molecule type" value="Genomic_DNA"/>
</dbReference>
<dbReference type="STRING" id="1121950.SAMN02745243_03351"/>
<protein>
    <submittedName>
        <fullName evidence="2">Uncharacterized protein</fullName>
    </submittedName>
</protein>
<gene>
    <name evidence="2" type="ORF">SAMN02745243_03351</name>
</gene>
<evidence type="ECO:0000313" key="2">
    <source>
        <dbReference type="EMBL" id="SHK61734.1"/>
    </source>
</evidence>
<reference evidence="2 3" key="1">
    <citation type="submission" date="2016-11" db="EMBL/GenBank/DDBJ databases">
        <authorList>
            <person name="Jaros S."/>
            <person name="Januszkiewicz K."/>
            <person name="Wedrychowicz H."/>
        </authorList>
    </citation>
    <scope>NUCLEOTIDE SEQUENCE [LARGE SCALE GENOMIC DNA]</scope>
    <source>
        <strain evidence="2 3">DSM 15480</strain>
    </source>
</reference>